<keyword evidence="2" id="KW-1185">Reference proteome</keyword>
<evidence type="ECO:0000313" key="1">
    <source>
        <dbReference type="EMBL" id="KAI8014927.1"/>
    </source>
</evidence>
<organism evidence="1 2">
    <name type="scientific">Camellia lanceoleosa</name>
    <dbReference type="NCBI Taxonomy" id="1840588"/>
    <lineage>
        <taxon>Eukaryota</taxon>
        <taxon>Viridiplantae</taxon>
        <taxon>Streptophyta</taxon>
        <taxon>Embryophyta</taxon>
        <taxon>Tracheophyta</taxon>
        <taxon>Spermatophyta</taxon>
        <taxon>Magnoliopsida</taxon>
        <taxon>eudicotyledons</taxon>
        <taxon>Gunneridae</taxon>
        <taxon>Pentapetalae</taxon>
        <taxon>asterids</taxon>
        <taxon>Ericales</taxon>
        <taxon>Theaceae</taxon>
        <taxon>Camellia</taxon>
    </lineage>
</organism>
<accession>A0ACC0HMY2</accession>
<dbReference type="Proteomes" id="UP001060215">
    <property type="component" value="Chromosome 4"/>
</dbReference>
<evidence type="ECO:0000313" key="2">
    <source>
        <dbReference type="Proteomes" id="UP001060215"/>
    </source>
</evidence>
<dbReference type="EMBL" id="CM045761">
    <property type="protein sequence ID" value="KAI8014927.1"/>
    <property type="molecule type" value="Genomic_DNA"/>
</dbReference>
<gene>
    <name evidence="1" type="ORF">LOK49_LG05G03739</name>
</gene>
<comment type="caution">
    <text evidence="1">The sequence shown here is derived from an EMBL/GenBank/DDBJ whole genome shotgun (WGS) entry which is preliminary data.</text>
</comment>
<proteinExistence type="predicted"/>
<sequence>MDSIESRSVFQDEDKSEIEDDEDDEDLPPRIGMDSDDDDNSEQRLIQQALESIPSMSKHLRSPGHNGTTLRLKLEKTKARRRVEKRREKAGKKVMVAIDENKSSYHALMWLLQNLRETINSSGNPLLIFMVQPSPHTNPNVFAAPLGNARIYFPISSTEYVKSVQEQNKVVSMGILEKAKGISTSHGVKAETILIAEVGDPKEAICNAVEKYNINLLILGDHELGLIQRAFVGSVSSYCVQNAKCPVLVVKKPQIK</sequence>
<name>A0ACC0HMY2_9ERIC</name>
<protein>
    <submittedName>
        <fullName evidence="1">Universal stress protein A-like protein</fullName>
    </submittedName>
</protein>
<reference evidence="1 2" key="1">
    <citation type="journal article" date="2022" name="Plant J.">
        <title>Chromosome-level genome of Camellia lanceoleosa provides a valuable resource for understanding genome evolution and self-incompatibility.</title>
        <authorList>
            <person name="Gong W."/>
            <person name="Xiao S."/>
            <person name="Wang L."/>
            <person name="Liao Z."/>
            <person name="Chang Y."/>
            <person name="Mo W."/>
            <person name="Hu G."/>
            <person name="Li W."/>
            <person name="Zhao G."/>
            <person name="Zhu H."/>
            <person name="Hu X."/>
            <person name="Ji K."/>
            <person name="Xiang X."/>
            <person name="Song Q."/>
            <person name="Yuan D."/>
            <person name="Jin S."/>
            <person name="Zhang L."/>
        </authorList>
    </citation>
    <scope>NUCLEOTIDE SEQUENCE [LARGE SCALE GENOMIC DNA]</scope>
    <source>
        <strain evidence="1">SQ_2022a</strain>
    </source>
</reference>